<evidence type="ECO:0000313" key="2">
    <source>
        <dbReference type="EMBL" id="QRJ64230.1"/>
    </source>
</evidence>
<keyword evidence="1" id="KW-0812">Transmembrane</keyword>
<keyword evidence="1" id="KW-1133">Transmembrane helix</keyword>
<accession>A0A974Y427</accession>
<keyword evidence="1" id="KW-0472">Membrane</keyword>
<dbReference type="EMBL" id="CP064781">
    <property type="protein sequence ID" value="QRJ64230.1"/>
    <property type="molecule type" value="Genomic_DNA"/>
</dbReference>
<dbReference type="RefSeq" id="WP_203387772.1">
    <property type="nucleotide sequence ID" value="NZ_CP064781.1"/>
</dbReference>
<dbReference type="KEGG" id="ares:IWH25_02400"/>
<sequence>MQALLFLLDALAAFFSLLLLTRFFMQLNRVAFSNQLGSFIMQLTNWAVKPLRRIIPGVMGWDFASLLPAWWLQCLLLLIVVSLRGIAPDGAEMGQLALLVLWRGAVATLRLAIYLFIGALFVQAVLSWVNPFSPLAAPVNQFNRPLLQPIQRFLPPIANIDLSPLVAILLLQVVLMLL</sequence>
<feature type="transmembrane region" description="Helical" evidence="1">
    <location>
        <begin position="153"/>
        <end position="177"/>
    </location>
</feature>
<keyword evidence="3" id="KW-1185">Reference proteome</keyword>
<dbReference type="Pfam" id="PF02325">
    <property type="entry name" value="CCB3_YggT"/>
    <property type="match status" value="2"/>
</dbReference>
<gene>
    <name evidence="2" type="ORF">IWH25_02400</name>
</gene>
<dbReference type="Proteomes" id="UP000663444">
    <property type="component" value="Chromosome"/>
</dbReference>
<feature type="transmembrane region" description="Helical" evidence="1">
    <location>
        <begin position="69"/>
        <end position="87"/>
    </location>
</feature>
<name>A0A974Y427_9RHOO</name>
<dbReference type="GO" id="GO:0016020">
    <property type="term" value="C:membrane"/>
    <property type="evidence" value="ECO:0007669"/>
    <property type="project" value="InterPro"/>
</dbReference>
<proteinExistence type="predicted"/>
<organism evidence="2 3">
    <name type="scientific">Azospira restricta</name>
    <dbReference type="NCBI Taxonomy" id="404405"/>
    <lineage>
        <taxon>Bacteria</taxon>
        <taxon>Pseudomonadati</taxon>
        <taxon>Pseudomonadota</taxon>
        <taxon>Betaproteobacteria</taxon>
        <taxon>Rhodocyclales</taxon>
        <taxon>Rhodocyclaceae</taxon>
        <taxon>Azospira</taxon>
    </lineage>
</organism>
<dbReference type="InterPro" id="IPR003425">
    <property type="entry name" value="CCB3/YggT"/>
</dbReference>
<dbReference type="AlphaFoldDB" id="A0A974Y427"/>
<protein>
    <submittedName>
        <fullName evidence="2">YggT family protein</fullName>
    </submittedName>
</protein>
<feature type="transmembrane region" description="Helical" evidence="1">
    <location>
        <begin position="108"/>
        <end position="129"/>
    </location>
</feature>
<evidence type="ECO:0000256" key="1">
    <source>
        <dbReference type="SAM" id="Phobius"/>
    </source>
</evidence>
<reference evidence="2" key="1">
    <citation type="submission" date="2020-11" db="EMBL/GenBank/DDBJ databases">
        <title>Azospira restricta DSM 18626 genome sequence.</title>
        <authorList>
            <person name="Moe W.M."/>
        </authorList>
    </citation>
    <scope>NUCLEOTIDE SEQUENCE</scope>
    <source>
        <strain evidence="2">DSM 18626</strain>
    </source>
</reference>
<evidence type="ECO:0000313" key="3">
    <source>
        <dbReference type="Proteomes" id="UP000663444"/>
    </source>
</evidence>